<dbReference type="PANTHER" id="PTHR42770:SF8">
    <property type="entry name" value="PUTRESCINE IMPORTER PUUP"/>
    <property type="match status" value="1"/>
</dbReference>
<feature type="transmembrane region" description="Helical" evidence="6">
    <location>
        <begin position="444"/>
        <end position="465"/>
    </location>
</feature>
<keyword evidence="5 6" id="KW-0472">Membrane</keyword>
<dbReference type="PANTHER" id="PTHR42770">
    <property type="entry name" value="AMINO ACID TRANSPORTER-RELATED"/>
    <property type="match status" value="1"/>
</dbReference>
<keyword evidence="8" id="KW-1185">Reference proteome</keyword>
<feature type="transmembrane region" description="Helical" evidence="6">
    <location>
        <begin position="363"/>
        <end position="386"/>
    </location>
</feature>
<dbReference type="OrthoDB" id="9762947at2"/>
<feature type="transmembrane region" description="Helical" evidence="6">
    <location>
        <begin position="477"/>
        <end position="497"/>
    </location>
</feature>
<dbReference type="Proteomes" id="UP000295198">
    <property type="component" value="Unassembled WGS sequence"/>
</dbReference>
<protein>
    <submittedName>
        <fullName evidence="7">APC family permease</fullName>
    </submittedName>
</protein>
<evidence type="ECO:0000256" key="6">
    <source>
        <dbReference type="SAM" id="Phobius"/>
    </source>
</evidence>
<comment type="subcellular location">
    <subcellularLocation>
        <location evidence="1">Cell membrane</location>
        <topology evidence="1">Multi-pass membrane protein</topology>
    </subcellularLocation>
</comment>
<dbReference type="InterPro" id="IPR002293">
    <property type="entry name" value="AA/rel_permease1"/>
</dbReference>
<feature type="transmembrane region" description="Helical" evidence="6">
    <location>
        <begin position="420"/>
        <end position="438"/>
    </location>
</feature>
<evidence type="ECO:0000313" key="8">
    <source>
        <dbReference type="Proteomes" id="UP000295198"/>
    </source>
</evidence>
<dbReference type="InterPro" id="IPR050367">
    <property type="entry name" value="APC_superfamily"/>
</dbReference>
<keyword evidence="2" id="KW-1003">Cell membrane</keyword>
<evidence type="ECO:0000256" key="4">
    <source>
        <dbReference type="ARBA" id="ARBA00022989"/>
    </source>
</evidence>
<name>A0A4Q4Z388_9ACTN</name>
<evidence type="ECO:0000256" key="1">
    <source>
        <dbReference type="ARBA" id="ARBA00004651"/>
    </source>
</evidence>
<dbReference type="GO" id="GO:0022857">
    <property type="term" value="F:transmembrane transporter activity"/>
    <property type="evidence" value="ECO:0007669"/>
    <property type="project" value="InterPro"/>
</dbReference>
<dbReference type="AlphaFoldDB" id="A0A4Q4Z388"/>
<keyword evidence="4 6" id="KW-1133">Transmembrane helix</keyword>
<organism evidence="7 8">
    <name type="scientific">Nocardioides guangzhouensis</name>
    <dbReference type="NCBI Taxonomy" id="2497878"/>
    <lineage>
        <taxon>Bacteria</taxon>
        <taxon>Bacillati</taxon>
        <taxon>Actinomycetota</taxon>
        <taxon>Actinomycetes</taxon>
        <taxon>Propionibacteriales</taxon>
        <taxon>Nocardioidaceae</taxon>
        <taxon>Nocardioides</taxon>
    </lineage>
</organism>
<evidence type="ECO:0000256" key="3">
    <source>
        <dbReference type="ARBA" id="ARBA00022692"/>
    </source>
</evidence>
<evidence type="ECO:0000313" key="7">
    <source>
        <dbReference type="EMBL" id="RYP82130.1"/>
    </source>
</evidence>
<dbReference type="EMBL" id="SDKM01000053">
    <property type="protein sequence ID" value="RYP82130.1"/>
    <property type="molecule type" value="Genomic_DNA"/>
</dbReference>
<feature type="transmembrane region" description="Helical" evidence="6">
    <location>
        <begin position="283"/>
        <end position="308"/>
    </location>
</feature>
<sequence>MDHRANVAVHHEGASAFPPWTGRRTLAGAERHHVHPVGLSGPGVTPVIGADDGSSISGDVGRLRGTVPARSLGSRQRCCSPIEKQREGDTTVTKQGGLSRSLGLWAIVGLGLGYMTPTVLFDTFGIVTEETNGVVPLTYLMALVVMVFTAISYGRMAKVFPTAGSSYTYTREAMHPRLGFLVGWAALLDYLLLPLVNALIIRLYMTSLFPSVPGWIWVVGFVAGITALNAWSMKSTSKLNFVLVAFAVAMIGAFLVLATVQLYHGMGQGTLFTTQPFFHSGVAIPAVLSGATVVCFSFIGFDAITMYAEEARRKSDVAKAIIITLLIGGAIFLVTGHVAQAIFPDVAGFQLVDDTLPEMALKVGGGFFQIVFMSAAFAATVASALASHASVSRMLHVMGRNGVLPKRIFATVHPRRHTPVGSVIVVGLVSLLAITPSLELISSMINFGALVAFTFVNLSVLAYFAWRRREYRTPKHVATNVVLPLIGTLMTGVLWSFLHKDALIAGIVWVSIGVIYAVALTRFTGRRVSDVAIGEEAAVVTAAPEPELAAV</sequence>
<feature type="transmembrane region" description="Helical" evidence="6">
    <location>
        <begin position="102"/>
        <end position="127"/>
    </location>
</feature>
<dbReference type="Pfam" id="PF13520">
    <property type="entry name" value="AA_permease_2"/>
    <property type="match status" value="1"/>
</dbReference>
<accession>A0A4Q4Z388</accession>
<reference evidence="7 8" key="1">
    <citation type="submission" date="2019-01" db="EMBL/GenBank/DDBJ databases">
        <title>Nocardioides guangzhouensis sp. nov., an actinobacterium isolated from soil.</title>
        <authorList>
            <person name="Fu Y."/>
            <person name="Cai Y."/>
            <person name="Lin Z."/>
            <person name="Chen P."/>
        </authorList>
    </citation>
    <scope>NUCLEOTIDE SEQUENCE [LARGE SCALE GENOMIC DNA]</scope>
    <source>
        <strain evidence="7 8">130</strain>
    </source>
</reference>
<feature type="transmembrane region" description="Helical" evidence="6">
    <location>
        <begin position="320"/>
        <end position="343"/>
    </location>
</feature>
<evidence type="ECO:0000256" key="2">
    <source>
        <dbReference type="ARBA" id="ARBA00022475"/>
    </source>
</evidence>
<proteinExistence type="predicted"/>
<keyword evidence="3 6" id="KW-0812">Transmembrane</keyword>
<feature type="transmembrane region" description="Helical" evidence="6">
    <location>
        <begin position="503"/>
        <end position="520"/>
    </location>
</feature>
<feature type="transmembrane region" description="Helical" evidence="6">
    <location>
        <begin position="139"/>
        <end position="157"/>
    </location>
</feature>
<feature type="transmembrane region" description="Helical" evidence="6">
    <location>
        <begin position="239"/>
        <end position="263"/>
    </location>
</feature>
<gene>
    <name evidence="7" type="ORF">EKO23_22500</name>
</gene>
<feature type="transmembrane region" description="Helical" evidence="6">
    <location>
        <begin position="178"/>
        <end position="200"/>
    </location>
</feature>
<dbReference type="GO" id="GO:0005886">
    <property type="term" value="C:plasma membrane"/>
    <property type="evidence" value="ECO:0007669"/>
    <property type="project" value="UniProtKB-SubCell"/>
</dbReference>
<dbReference type="Gene3D" id="1.20.1740.10">
    <property type="entry name" value="Amino acid/polyamine transporter I"/>
    <property type="match status" value="1"/>
</dbReference>
<evidence type="ECO:0000256" key="5">
    <source>
        <dbReference type="ARBA" id="ARBA00023136"/>
    </source>
</evidence>
<feature type="transmembrane region" description="Helical" evidence="6">
    <location>
        <begin position="212"/>
        <end position="232"/>
    </location>
</feature>
<comment type="caution">
    <text evidence="7">The sequence shown here is derived from an EMBL/GenBank/DDBJ whole genome shotgun (WGS) entry which is preliminary data.</text>
</comment>